<evidence type="ECO:0000256" key="15">
    <source>
        <dbReference type="ARBA" id="ARBA00033342"/>
    </source>
</evidence>
<evidence type="ECO:0000256" key="12">
    <source>
        <dbReference type="ARBA" id="ARBA00026028"/>
    </source>
</evidence>
<comment type="subunit">
    <text evidence="12">Interacts with the Sec translocase complex via SecD. Specifically interacts with transmembrane segments of nascent integral membrane proteins during membrane integration.</text>
</comment>
<name>A0ABS3VY96_MICEH</name>
<evidence type="ECO:0000256" key="10">
    <source>
        <dbReference type="ARBA" id="ARBA00023186"/>
    </source>
</evidence>
<accession>A0ABS3VY96</accession>
<evidence type="ECO:0000256" key="9">
    <source>
        <dbReference type="ARBA" id="ARBA00023136"/>
    </source>
</evidence>
<keyword evidence="7" id="KW-0653">Protein transport</keyword>
<organism evidence="19 20">
    <name type="scientific">Micromonospora echinofusca</name>
    <dbReference type="NCBI Taxonomy" id="47858"/>
    <lineage>
        <taxon>Bacteria</taxon>
        <taxon>Bacillati</taxon>
        <taxon>Actinomycetota</taxon>
        <taxon>Actinomycetes</taxon>
        <taxon>Micromonosporales</taxon>
        <taxon>Micromonosporaceae</taxon>
        <taxon>Micromonospora</taxon>
    </lineage>
</organism>
<keyword evidence="8 17" id="KW-1133">Transmembrane helix</keyword>
<keyword evidence="6 16" id="KW-0812">Transmembrane</keyword>
<dbReference type="NCBIfam" id="TIGR03592">
    <property type="entry name" value="yidC_oxa1_cterm"/>
    <property type="match status" value="1"/>
</dbReference>
<evidence type="ECO:0000256" key="17">
    <source>
        <dbReference type="SAM" id="Phobius"/>
    </source>
</evidence>
<dbReference type="Proteomes" id="UP000823521">
    <property type="component" value="Unassembled WGS sequence"/>
</dbReference>
<keyword evidence="20" id="KW-1185">Reference proteome</keyword>
<reference evidence="19 20" key="1">
    <citation type="submission" date="2019-12" db="EMBL/GenBank/DDBJ databases">
        <title>Whole genome sequencing of endophytic Actinobacterium Micromonospora sp. MPMI6T.</title>
        <authorList>
            <person name="Evv R."/>
            <person name="Podile A.R."/>
        </authorList>
    </citation>
    <scope>NUCLEOTIDE SEQUENCE [LARGE SCALE GENOMIC DNA]</scope>
    <source>
        <strain evidence="19 20">MPMI6</strain>
    </source>
</reference>
<feature type="transmembrane region" description="Helical" evidence="17">
    <location>
        <begin position="147"/>
        <end position="167"/>
    </location>
</feature>
<evidence type="ECO:0000259" key="18">
    <source>
        <dbReference type="Pfam" id="PF02096"/>
    </source>
</evidence>
<feature type="transmembrane region" description="Helical" evidence="17">
    <location>
        <begin position="220"/>
        <end position="241"/>
    </location>
</feature>
<proteinExistence type="inferred from homology"/>
<dbReference type="InterPro" id="IPR028055">
    <property type="entry name" value="YidC/Oxa/ALB_C"/>
</dbReference>
<evidence type="ECO:0000256" key="7">
    <source>
        <dbReference type="ARBA" id="ARBA00022927"/>
    </source>
</evidence>
<evidence type="ECO:0000256" key="1">
    <source>
        <dbReference type="ARBA" id="ARBA00004651"/>
    </source>
</evidence>
<comment type="caution">
    <text evidence="19">The sequence shown here is derived from an EMBL/GenBank/DDBJ whole genome shotgun (WGS) entry which is preliminary data.</text>
</comment>
<evidence type="ECO:0000256" key="5">
    <source>
        <dbReference type="ARBA" id="ARBA00022475"/>
    </source>
</evidence>
<dbReference type="InterPro" id="IPR001708">
    <property type="entry name" value="YidC/ALB3/OXA1/COX18"/>
</dbReference>
<keyword evidence="9 17" id="KW-0472">Membrane</keyword>
<dbReference type="PANTHER" id="PTHR12428:SF65">
    <property type="entry name" value="CYTOCHROME C OXIDASE ASSEMBLY PROTEIN COX18, MITOCHONDRIAL"/>
    <property type="match status" value="1"/>
</dbReference>
<evidence type="ECO:0000256" key="14">
    <source>
        <dbReference type="ARBA" id="ARBA00033245"/>
    </source>
</evidence>
<dbReference type="Pfam" id="PF02096">
    <property type="entry name" value="60KD_IMP"/>
    <property type="match status" value="1"/>
</dbReference>
<dbReference type="PANTHER" id="PTHR12428">
    <property type="entry name" value="OXA1"/>
    <property type="match status" value="1"/>
</dbReference>
<gene>
    <name evidence="19" type="primary">yidC</name>
    <name evidence="19" type="ORF">GSF22_26520</name>
</gene>
<dbReference type="InterPro" id="IPR047196">
    <property type="entry name" value="YidC_ALB_C"/>
</dbReference>
<evidence type="ECO:0000256" key="13">
    <source>
        <dbReference type="ARBA" id="ARBA00031538"/>
    </source>
</evidence>
<evidence type="ECO:0000256" key="6">
    <source>
        <dbReference type="ARBA" id="ARBA00022692"/>
    </source>
</evidence>
<dbReference type="CDD" id="cd20070">
    <property type="entry name" value="5TM_YidC_Alb3"/>
    <property type="match status" value="1"/>
</dbReference>
<evidence type="ECO:0000256" key="8">
    <source>
        <dbReference type="ARBA" id="ARBA00022989"/>
    </source>
</evidence>
<evidence type="ECO:0000256" key="2">
    <source>
        <dbReference type="ARBA" id="ARBA00010527"/>
    </source>
</evidence>
<dbReference type="EMBL" id="WVUH01000311">
    <property type="protein sequence ID" value="MBO4209517.1"/>
    <property type="molecule type" value="Genomic_DNA"/>
</dbReference>
<comment type="subcellular location">
    <subcellularLocation>
        <location evidence="1">Cell membrane</location>
        <topology evidence="1">Multi-pass membrane protein</topology>
    </subcellularLocation>
    <subcellularLocation>
        <location evidence="16">Membrane</location>
        <topology evidence="16">Multi-pass membrane protein</topology>
    </subcellularLocation>
</comment>
<protein>
    <recommendedName>
        <fullName evidence="3">Membrane protein insertase YidC</fullName>
    </recommendedName>
    <alternativeName>
        <fullName evidence="15">Foldase YidC</fullName>
    </alternativeName>
    <alternativeName>
        <fullName evidence="14">Membrane integrase YidC</fullName>
    </alternativeName>
    <alternativeName>
        <fullName evidence="13">Membrane protein YidC</fullName>
    </alternativeName>
</protein>
<keyword evidence="10" id="KW-0143">Chaperone</keyword>
<dbReference type="RefSeq" id="WP_208816478.1">
    <property type="nucleotide sequence ID" value="NZ_WVUH01000311.1"/>
</dbReference>
<evidence type="ECO:0000256" key="16">
    <source>
        <dbReference type="RuleBase" id="RU003945"/>
    </source>
</evidence>
<feature type="transmembrane region" description="Helical" evidence="17">
    <location>
        <begin position="100"/>
        <end position="120"/>
    </location>
</feature>
<evidence type="ECO:0000256" key="11">
    <source>
        <dbReference type="ARBA" id="ARBA00025034"/>
    </source>
</evidence>
<evidence type="ECO:0000313" key="19">
    <source>
        <dbReference type="EMBL" id="MBO4209517.1"/>
    </source>
</evidence>
<sequence length="273" mass="27654">MPVPALFDSVVGAASDAVTALAAVLAPVAGGSAAALAIVLFTIAVRLLISPLTVAQIRGERRRAVLAPQIRQLQQRYADDPARLRVELSALYRRAGANPLAGCLPALLQAPFFLVMYQLFSTADPGRGLLAQRLAGVPLGQHVTDGLAGAAGPLFGVLLLVLLLLAWSTSRRMRRAAAVGADAAAGAGPTAAGSGSPAAGAGAATAGTDVAAGLARVLPLLPYGTVLVALVVPLAGVLYLVTTTAWTAGEQALLRRQKTSTSVDIRPGGTYNS</sequence>
<evidence type="ECO:0000256" key="4">
    <source>
        <dbReference type="ARBA" id="ARBA00022448"/>
    </source>
</evidence>
<evidence type="ECO:0000256" key="3">
    <source>
        <dbReference type="ARBA" id="ARBA00015325"/>
    </source>
</evidence>
<keyword evidence="5" id="KW-1003">Cell membrane</keyword>
<feature type="domain" description="Membrane insertase YidC/Oxa/ALB C-terminal" evidence="18">
    <location>
        <begin position="35"/>
        <end position="255"/>
    </location>
</feature>
<keyword evidence="4" id="KW-0813">Transport</keyword>
<evidence type="ECO:0000313" key="20">
    <source>
        <dbReference type="Proteomes" id="UP000823521"/>
    </source>
</evidence>
<comment type="similarity">
    <text evidence="2">Belongs to the OXA1/ALB3/YidC family. Type 1 subfamily.</text>
</comment>
<comment type="function">
    <text evidence="11">Required for the insertion and/or proper folding and/or complex formation of integral membrane proteins into the membrane. Involved in integration of membrane proteins that insert both dependently and independently of the Sec translocase complex, as well as at least some lipoproteins. Aids folding of multispanning membrane proteins.</text>
</comment>